<dbReference type="PANTHER" id="PTHR45860">
    <property type="entry name" value="TRANSLATION INITIATION FACTOR EIF-2B SUBUNIT ALPHA"/>
    <property type="match status" value="1"/>
</dbReference>
<sequence>MHSSGDIAGLFRRICKASPEKSEALAAIDVLTRVLHDSHVSTVQGLHDVLNTAILEMTEADHTYLCVKSACELFQRFITLTISDAPDDFNRCKQVLQERADMFLRKLLCDSLDEGTRFPGKAYSQQIPAAKSLKIIKIAVVDRDSERLRSKRSDLFH</sequence>
<organism evidence="2 3">
    <name type="scientific">Opisthorchis viverrini</name>
    <name type="common">Southeast Asian liver fluke</name>
    <dbReference type="NCBI Taxonomy" id="6198"/>
    <lineage>
        <taxon>Eukaryota</taxon>
        <taxon>Metazoa</taxon>
        <taxon>Spiralia</taxon>
        <taxon>Lophotrochozoa</taxon>
        <taxon>Platyhelminthes</taxon>
        <taxon>Trematoda</taxon>
        <taxon>Digenea</taxon>
        <taxon>Opisthorchiida</taxon>
        <taxon>Opisthorchiata</taxon>
        <taxon>Opisthorchiidae</taxon>
        <taxon>Opisthorchis</taxon>
    </lineage>
</organism>
<dbReference type="PANTHER" id="PTHR45860:SF1">
    <property type="entry name" value="TRANSLATION INITIATION FACTOR EIF-2B SUBUNIT ALPHA"/>
    <property type="match status" value="1"/>
</dbReference>
<keyword evidence="3" id="KW-1185">Reference proteome</keyword>
<accession>A0A1S8WJ05</accession>
<dbReference type="InterPro" id="IPR037171">
    <property type="entry name" value="NagB/RpiA_transferase-like"/>
</dbReference>
<dbReference type="InterPro" id="IPR042528">
    <property type="entry name" value="elF-2B_alpha_N"/>
</dbReference>
<evidence type="ECO:0000256" key="1">
    <source>
        <dbReference type="ARBA" id="ARBA00007251"/>
    </source>
</evidence>
<dbReference type="InterPro" id="IPR051501">
    <property type="entry name" value="eIF2B_alpha/beta/delta"/>
</dbReference>
<dbReference type="Gene3D" id="1.20.120.1070">
    <property type="entry name" value="Translation initiation factor eIF-2B, N-terminal domain"/>
    <property type="match status" value="1"/>
</dbReference>
<gene>
    <name evidence="2" type="ORF">X801_09784</name>
</gene>
<dbReference type="GO" id="GO:0005851">
    <property type="term" value="C:eukaryotic translation initiation factor 2B complex"/>
    <property type="evidence" value="ECO:0007669"/>
    <property type="project" value="TreeGrafter"/>
</dbReference>
<name>A0A1S8WJ05_OPIVI</name>
<dbReference type="AlphaFoldDB" id="A0A1S8WJ05"/>
<dbReference type="EMBL" id="KV906657">
    <property type="protein sequence ID" value="OON14428.1"/>
    <property type="molecule type" value="Genomic_DNA"/>
</dbReference>
<comment type="similarity">
    <text evidence="1">Belongs to the eIF-2B alpha/beta/delta subunits family.</text>
</comment>
<evidence type="ECO:0000313" key="3">
    <source>
        <dbReference type="Proteomes" id="UP000243686"/>
    </source>
</evidence>
<dbReference type="GO" id="GO:0003743">
    <property type="term" value="F:translation initiation factor activity"/>
    <property type="evidence" value="ECO:0007669"/>
    <property type="project" value="TreeGrafter"/>
</dbReference>
<evidence type="ECO:0000313" key="2">
    <source>
        <dbReference type="EMBL" id="OON14428.1"/>
    </source>
</evidence>
<proteinExistence type="inferred from homology"/>
<protein>
    <submittedName>
        <fullName evidence="2">Uncharacterized protein</fullName>
    </submittedName>
</protein>
<dbReference type="Proteomes" id="UP000243686">
    <property type="component" value="Unassembled WGS sequence"/>
</dbReference>
<dbReference type="SUPFAM" id="SSF100950">
    <property type="entry name" value="NagB/RpiA/CoA transferase-like"/>
    <property type="match status" value="1"/>
</dbReference>
<reference evidence="2 3" key="1">
    <citation type="submission" date="2015-03" db="EMBL/GenBank/DDBJ databases">
        <title>Draft genome of the nematode, Opisthorchis viverrini.</title>
        <authorList>
            <person name="Mitreva M."/>
        </authorList>
    </citation>
    <scope>NUCLEOTIDE SEQUENCE [LARGE SCALE GENOMIC DNA]</scope>
    <source>
        <strain evidence="2">Khon Kaen</strain>
    </source>
</reference>
<dbReference type="GO" id="GO:0005085">
    <property type="term" value="F:guanyl-nucleotide exchange factor activity"/>
    <property type="evidence" value="ECO:0007669"/>
    <property type="project" value="TreeGrafter"/>
</dbReference>